<protein>
    <recommendedName>
        <fullName evidence="2 3">Single-stranded DNA-binding protein</fullName>
        <shortName evidence="2">SSB</shortName>
    </recommendedName>
</protein>
<dbReference type="PROSITE" id="PS50935">
    <property type="entry name" value="SSB"/>
    <property type="match status" value="1"/>
</dbReference>
<reference evidence="5 6" key="1">
    <citation type="submission" date="2020-01" db="EMBL/GenBank/DDBJ databases">
        <title>Complete genome sequence of Collinsella aerofaciens JCM 10188(T).</title>
        <authorList>
            <person name="Tourlousse D.M."/>
            <person name="Sakamoto M."/>
            <person name="Miura T."/>
            <person name="Narita K."/>
            <person name="Ohashi A."/>
            <person name="Uchino Y."/>
            <person name="Yamazoe A."/>
            <person name="Kameyama K."/>
            <person name="Terauchi J."/>
            <person name="Ohkuma M."/>
            <person name="Kawasaki H."/>
            <person name="Sekiguchi Y."/>
        </authorList>
    </citation>
    <scope>NUCLEOTIDE SEQUENCE [LARGE SCALE GENOMIC DNA]</scope>
    <source>
        <strain evidence="5 6">JCM 10188</strain>
    </source>
</reference>
<comment type="subunit">
    <text evidence="2">Homotetramer.</text>
</comment>
<evidence type="ECO:0000256" key="1">
    <source>
        <dbReference type="ARBA" id="ARBA00023125"/>
    </source>
</evidence>
<dbReference type="PIRSF" id="PIRSF002070">
    <property type="entry name" value="SSB"/>
    <property type="match status" value="1"/>
</dbReference>
<dbReference type="CDD" id="cd04496">
    <property type="entry name" value="SSB_OBF"/>
    <property type="match status" value="1"/>
</dbReference>
<dbReference type="GO" id="GO:0009295">
    <property type="term" value="C:nucleoid"/>
    <property type="evidence" value="ECO:0007669"/>
    <property type="project" value="TreeGrafter"/>
</dbReference>
<dbReference type="Proteomes" id="UP000464211">
    <property type="component" value="Chromosome"/>
</dbReference>
<dbReference type="NCBIfam" id="TIGR00621">
    <property type="entry name" value="ssb"/>
    <property type="match status" value="1"/>
</dbReference>
<gene>
    <name evidence="5" type="primary">ssb</name>
    <name evidence="5" type="ORF">GXM19_01270</name>
</gene>
<sequence length="158" mass="17666">MSINRVNISGNLTRDPELRATAGGTQVLSFGVAVNDRRRNAQTGEWEDYPNFVDCTMFGNRAEAVGRFLAKGMKVAIEGKLRYSSWERDGQKRSKLEVIVDEIEVMVRREGQTQAQPQQSLANTVPVQPQAQAAPQWSAQQAYAAVPQSEFYDEDVPF</sequence>
<dbReference type="HAMAP" id="MF_00984">
    <property type="entry name" value="SSB"/>
    <property type="match status" value="1"/>
</dbReference>
<dbReference type="InterPro" id="IPR000424">
    <property type="entry name" value="Primosome_PriB/ssb"/>
</dbReference>
<feature type="region of interest" description="Disordered" evidence="4">
    <location>
        <begin position="114"/>
        <end position="133"/>
    </location>
</feature>
<evidence type="ECO:0000256" key="3">
    <source>
        <dbReference type="PIRNR" id="PIRNR002070"/>
    </source>
</evidence>
<dbReference type="Gene3D" id="2.40.50.140">
    <property type="entry name" value="Nucleic acid-binding proteins"/>
    <property type="match status" value="1"/>
</dbReference>
<evidence type="ECO:0000256" key="2">
    <source>
        <dbReference type="HAMAP-Rule" id="MF_00984"/>
    </source>
</evidence>
<feature type="compositionally biased region" description="Polar residues" evidence="4">
    <location>
        <begin position="114"/>
        <end position="127"/>
    </location>
</feature>
<dbReference type="GO" id="GO:0006260">
    <property type="term" value="P:DNA replication"/>
    <property type="evidence" value="ECO:0007669"/>
    <property type="project" value="InterPro"/>
</dbReference>
<evidence type="ECO:0000256" key="4">
    <source>
        <dbReference type="SAM" id="MobiDB-lite"/>
    </source>
</evidence>
<evidence type="ECO:0000313" key="6">
    <source>
        <dbReference type="Proteomes" id="UP000464211"/>
    </source>
</evidence>
<organism evidence="5 6">
    <name type="scientific">Collinsella aerofaciens (strain ATCC 25986 / DSM 3979 / JCM 10188 / KCTC 3647 / NCTC 11838 / VPI 1003)</name>
    <dbReference type="NCBI Taxonomy" id="411903"/>
    <lineage>
        <taxon>Bacteria</taxon>
        <taxon>Bacillati</taxon>
        <taxon>Actinomycetota</taxon>
        <taxon>Coriobacteriia</taxon>
        <taxon>Coriobacteriales</taxon>
        <taxon>Coriobacteriaceae</taxon>
        <taxon>Collinsella</taxon>
    </lineage>
</organism>
<dbReference type="GeneID" id="92849036"/>
<dbReference type="InterPro" id="IPR012340">
    <property type="entry name" value="NA-bd_OB-fold"/>
</dbReference>
<proteinExistence type="inferred from homology"/>
<dbReference type="PANTHER" id="PTHR10302:SF27">
    <property type="entry name" value="SINGLE-STRANDED DNA-BINDING PROTEIN"/>
    <property type="match status" value="1"/>
</dbReference>
<dbReference type="GO" id="GO:0003697">
    <property type="term" value="F:single-stranded DNA binding"/>
    <property type="evidence" value="ECO:0007669"/>
    <property type="project" value="UniProtKB-UniRule"/>
</dbReference>
<evidence type="ECO:0000313" key="5">
    <source>
        <dbReference type="EMBL" id="QIA33025.1"/>
    </source>
</evidence>
<comment type="caution">
    <text evidence="2">Lacks conserved residue(s) required for the propagation of feature annotation.</text>
</comment>
<dbReference type="RefSeq" id="WP_040358280.1">
    <property type="nucleotide sequence ID" value="NZ_AAVN02000001.1"/>
</dbReference>
<dbReference type="Pfam" id="PF00436">
    <property type="entry name" value="SSB"/>
    <property type="match status" value="1"/>
</dbReference>
<dbReference type="InterPro" id="IPR011344">
    <property type="entry name" value="ssDNA-bd"/>
</dbReference>
<dbReference type="SUPFAM" id="SSF50249">
    <property type="entry name" value="Nucleic acid-binding proteins"/>
    <property type="match status" value="1"/>
</dbReference>
<keyword evidence="1 2" id="KW-0238">DNA-binding</keyword>
<dbReference type="PANTHER" id="PTHR10302">
    <property type="entry name" value="SINGLE-STRANDED DNA-BINDING PROTEIN"/>
    <property type="match status" value="1"/>
</dbReference>
<dbReference type="AlphaFoldDB" id="A0A858B395"/>
<dbReference type="EMBL" id="CP048433">
    <property type="protein sequence ID" value="QIA33025.1"/>
    <property type="molecule type" value="Genomic_DNA"/>
</dbReference>
<name>A0A858B395_COLAA</name>
<accession>A0A858B395</accession>